<feature type="compositionally biased region" description="Basic and acidic residues" evidence="2">
    <location>
        <begin position="360"/>
        <end position="369"/>
    </location>
</feature>
<evidence type="ECO:0000313" key="4">
    <source>
        <dbReference type="Proteomes" id="UP001151760"/>
    </source>
</evidence>
<name>A0ABQ4ZCY2_9ASTR</name>
<dbReference type="CDD" id="cd09272">
    <property type="entry name" value="RNase_HI_RT_Ty1"/>
    <property type="match status" value="1"/>
</dbReference>
<gene>
    <name evidence="3" type="ORF">Tco_0770684</name>
</gene>
<organism evidence="3 4">
    <name type="scientific">Tanacetum coccineum</name>
    <dbReference type="NCBI Taxonomy" id="301880"/>
    <lineage>
        <taxon>Eukaryota</taxon>
        <taxon>Viridiplantae</taxon>
        <taxon>Streptophyta</taxon>
        <taxon>Embryophyta</taxon>
        <taxon>Tracheophyta</taxon>
        <taxon>Spermatophyta</taxon>
        <taxon>Magnoliopsida</taxon>
        <taxon>eudicotyledons</taxon>
        <taxon>Gunneridae</taxon>
        <taxon>Pentapetalae</taxon>
        <taxon>asterids</taxon>
        <taxon>campanulids</taxon>
        <taxon>Asterales</taxon>
        <taxon>Asteraceae</taxon>
        <taxon>Asteroideae</taxon>
        <taxon>Anthemideae</taxon>
        <taxon>Anthemidinae</taxon>
        <taxon>Tanacetum</taxon>
    </lineage>
</organism>
<dbReference type="EMBL" id="BQNB010011245">
    <property type="protein sequence ID" value="GJS88048.1"/>
    <property type="molecule type" value="Genomic_DNA"/>
</dbReference>
<evidence type="ECO:0000256" key="1">
    <source>
        <dbReference type="SAM" id="Coils"/>
    </source>
</evidence>
<dbReference type="Proteomes" id="UP001151760">
    <property type="component" value="Unassembled WGS sequence"/>
</dbReference>
<feature type="compositionally biased region" description="Basic and acidic residues" evidence="2">
    <location>
        <begin position="577"/>
        <end position="591"/>
    </location>
</feature>
<dbReference type="PANTHER" id="PTHR11439">
    <property type="entry name" value="GAG-POL-RELATED RETROTRANSPOSON"/>
    <property type="match status" value="1"/>
</dbReference>
<feature type="compositionally biased region" description="Low complexity" evidence="2">
    <location>
        <begin position="515"/>
        <end position="531"/>
    </location>
</feature>
<feature type="compositionally biased region" description="Basic residues" evidence="2">
    <location>
        <begin position="332"/>
        <end position="342"/>
    </location>
</feature>
<evidence type="ECO:0000313" key="3">
    <source>
        <dbReference type="EMBL" id="GJS88048.1"/>
    </source>
</evidence>
<reference evidence="3" key="2">
    <citation type="submission" date="2022-01" db="EMBL/GenBank/DDBJ databases">
        <authorList>
            <person name="Yamashiro T."/>
            <person name="Shiraishi A."/>
            <person name="Satake H."/>
            <person name="Nakayama K."/>
        </authorList>
    </citation>
    <scope>NUCLEOTIDE SEQUENCE</scope>
</reference>
<feature type="compositionally biased region" description="Polar residues" evidence="2">
    <location>
        <begin position="411"/>
        <end position="425"/>
    </location>
</feature>
<reference evidence="3" key="1">
    <citation type="journal article" date="2022" name="Int. J. Mol. Sci.">
        <title>Draft Genome of Tanacetum Coccineum: Genomic Comparison of Closely Related Tanacetum-Family Plants.</title>
        <authorList>
            <person name="Yamashiro T."/>
            <person name="Shiraishi A."/>
            <person name="Nakayama K."/>
            <person name="Satake H."/>
        </authorList>
    </citation>
    <scope>NUCLEOTIDE SEQUENCE</scope>
</reference>
<feature type="region of interest" description="Disordered" evidence="2">
    <location>
        <begin position="559"/>
        <end position="603"/>
    </location>
</feature>
<feature type="region of interest" description="Disordered" evidence="2">
    <location>
        <begin position="325"/>
        <end position="369"/>
    </location>
</feature>
<accession>A0ABQ4ZCY2</accession>
<evidence type="ECO:0000256" key="2">
    <source>
        <dbReference type="SAM" id="MobiDB-lite"/>
    </source>
</evidence>
<feature type="coiled-coil region" evidence="1">
    <location>
        <begin position="447"/>
        <end position="481"/>
    </location>
</feature>
<proteinExistence type="predicted"/>
<feature type="region of interest" description="Disordered" evidence="2">
    <location>
        <begin position="409"/>
        <end position="429"/>
    </location>
</feature>
<keyword evidence="4" id="KW-1185">Reference proteome</keyword>
<protein>
    <submittedName>
        <fullName evidence="3">Uncharacterized protein</fullName>
    </submittedName>
</protein>
<comment type="caution">
    <text evidence="3">The sequence shown here is derived from an EMBL/GenBank/DDBJ whole genome shotgun (WGS) entry which is preliminary data.</text>
</comment>
<dbReference type="PANTHER" id="PTHR11439:SF495">
    <property type="entry name" value="REVERSE TRANSCRIPTASE, RNA-DEPENDENT DNA POLYMERASE-RELATED"/>
    <property type="match status" value="1"/>
</dbReference>
<feature type="region of interest" description="Disordered" evidence="2">
    <location>
        <begin position="512"/>
        <end position="531"/>
    </location>
</feature>
<feature type="region of interest" description="Disordered" evidence="2">
    <location>
        <begin position="378"/>
        <end position="397"/>
    </location>
</feature>
<keyword evidence="1" id="KW-0175">Coiled coil</keyword>
<sequence length="626" mass="70830">MDVKSAFLYGKIEEEFYVCQPLGVFEDQSSLSDRVNKGMQRKMGFYWPRTSYVDEILEKFWVFQREDTSTNHGDVKAIAQDAKLDDVDVHDSPFDLEAYSDSDYAGASLDRKSTTGGCQFLGSRLISWQCKKQTIVANSTTEAEYVAAANCYGQVLWIQNQMLDYGYNFMNTKIFIDNESTICIVKNLVFHSKTKHIEIRHHFIRDSYEKRLIQVIKIHTVHNVTDLLTKALDIVDFPNASPIRYALTVSPSVYVSYIEQFWSTAKIKTVNNETQIRAKVDGKTRVITKSSVRRDLHFNDEDGITCLTNTEIFENLQLMEPIPIVASSSQPKKTHKHRKPKRKATEISQSSGPTTLVADETVHEERGDSVERAAITATSLDAEQGSGGSPRCQDTILGDRPAQTRFERLSKQSNEPPLSRVNTHGSGEDSMKLQELIDLCTKLSDKVLDLENVKDAQALEIQKLKKRVKKLESDQEDASKHMRNEIDQDEGISWFQEDSETQRIAPITTAGVSVSTAEPSTPPTITTTATTPIDDEDLSIAQTLMKVKSKKLKAKGVTMQEPSESRTIVRVPPLQIDPKDKGKAKMVEPEKQKKKKDQIEYDADVAHRLQAELDKEARLEREERRS</sequence>